<evidence type="ECO:0000256" key="9">
    <source>
        <dbReference type="ARBA" id="ARBA00022989"/>
    </source>
</evidence>
<dbReference type="SUPFAM" id="SSF56112">
    <property type="entry name" value="Protein kinase-like (PK-like)"/>
    <property type="match status" value="1"/>
</dbReference>
<sequence>RGQAEKEFKVEVEAIGKVKHKNLVGLIGYCAEGAQRYLIWFLSFIIELFSPY</sequence>
<comment type="subcellular location">
    <subcellularLocation>
        <location evidence="1">Membrane</location>
        <topology evidence="1">Single-pass membrane protein</topology>
    </subcellularLocation>
</comment>
<evidence type="ECO:0000256" key="6">
    <source>
        <dbReference type="ARBA" id="ARBA00022741"/>
    </source>
</evidence>
<gene>
    <name evidence="11" type="ORF">PHJA_002776100</name>
</gene>
<keyword evidence="3" id="KW-0597">Phosphoprotein</keyword>
<evidence type="ECO:0000256" key="2">
    <source>
        <dbReference type="ARBA" id="ARBA00012513"/>
    </source>
</evidence>
<organism evidence="11 12">
    <name type="scientific">Phtheirospermum japonicum</name>
    <dbReference type="NCBI Taxonomy" id="374723"/>
    <lineage>
        <taxon>Eukaryota</taxon>
        <taxon>Viridiplantae</taxon>
        <taxon>Streptophyta</taxon>
        <taxon>Embryophyta</taxon>
        <taxon>Tracheophyta</taxon>
        <taxon>Spermatophyta</taxon>
        <taxon>Magnoliopsida</taxon>
        <taxon>eudicotyledons</taxon>
        <taxon>Gunneridae</taxon>
        <taxon>Pentapetalae</taxon>
        <taxon>asterids</taxon>
        <taxon>lamiids</taxon>
        <taxon>Lamiales</taxon>
        <taxon>Orobanchaceae</taxon>
        <taxon>Orobanchaceae incertae sedis</taxon>
        <taxon>Phtheirospermum</taxon>
    </lineage>
</organism>
<evidence type="ECO:0000256" key="7">
    <source>
        <dbReference type="ARBA" id="ARBA00022777"/>
    </source>
</evidence>
<keyword evidence="7 11" id="KW-0418">Kinase</keyword>
<keyword evidence="4" id="KW-0808">Transferase</keyword>
<accession>A0A830D2H5</accession>
<name>A0A830D2H5_9LAMI</name>
<dbReference type="GO" id="GO:0005524">
    <property type="term" value="F:ATP binding"/>
    <property type="evidence" value="ECO:0007669"/>
    <property type="project" value="UniProtKB-KW"/>
</dbReference>
<keyword evidence="6" id="KW-0547">Nucleotide-binding</keyword>
<dbReference type="PANTHER" id="PTHR47984">
    <property type="entry name" value="OS01G0323000 PROTEIN"/>
    <property type="match status" value="1"/>
</dbReference>
<keyword evidence="8" id="KW-0067">ATP-binding</keyword>
<evidence type="ECO:0000256" key="4">
    <source>
        <dbReference type="ARBA" id="ARBA00022679"/>
    </source>
</evidence>
<dbReference type="OrthoDB" id="913540at2759"/>
<reference evidence="11" key="1">
    <citation type="submission" date="2020-07" db="EMBL/GenBank/DDBJ databases">
        <title>Ethylene signaling mediates host invasion by parasitic plants.</title>
        <authorList>
            <person name="Yoshida S."/>
        </authorList>
    </citation>
    <scope>NUCLEOTIDE SEQUENCE</scope>
    <source>
        <strain evidence="11">Okayama</strain>
    </source>
</reference>
<comment type="caution">
    <text evidence="11">The sequence shown here is derived from an EMBL/GenBank/DDBJ whole genome shotgun (WGS) entry which is preliminary data.</text>
</comment>
<evidence type="ECO:0000256" key="1">
    <source>
        <dbReference type="ARBA" id="ARBA00004167"/>
    </source>
</evidence>
<dbReference type="Proteomes" id="UP000653305">
    <property type="component" value="Unassembled WGS sequence"/>
</dbReference>
<evidence type="ECO:0000256" key="8">
    <source>
        <dbReference type="ARBA" id="ARBA00022840"/>
    </source>
</evidence>
<dbReference type="EC" id="2.7.11.1" evidence="2"/>
<evidence type="ECO:0000313" key="11">
    <source>
        <dbReference type="EMBL" id="GFQ06321.1"/>
    </source>
</evidence>
<dbReference type="GO" id="GO:0004674">
    <property type="term" value="F:protein serine/threonine kinase activity"/>
    <property type="evidence" value="ECO:0007669"/>
    <property type="project" value="UniProtKB-EC"/>
</dbReference>
<keyword evidence="10" id="KW-0472">Membrane</keyword>
<evidence type="ECO:0000256" key="5">
    <source>
        <dbReference type="ARBA" id="ARBA00022692"/>
    </source>
</evidence>
<dbReference type="AlphaFoldDB" id="A0A830D2H5"/>
<dbReference type="PANTHER" id="PTHR47984:SF31">
    <property type="entry name" value="OS03G0227900 PROTEIN"/>
    <property type="match status" value="1"/>
</dbReference>
<evidence type="ECO:0000256" key="10">
    <source>
        <dbReference type="ARBA" id="ARBA00023136"/>
    </source>
</evidence>
<evidence type="ECO:0000313" key="12">
    <source>
        <dbReference type="Proteomes" id="UP000653305"/>
    </source>
</evidence>
<evidence type="ECO:0000256" key="3">
    <source>
        <dbReference type="ARBA" id="ARBA00022553"/>
    </source>
</evidence>
<feature type="non-terminal residue" evidence="11">
    <location>
        <position position="1"/>
    </location>
</feature>
<keyword evidence="9" id="KW-1133">Transmembrane helix</keyword>
<keyword evidence="12" id="KW-1185">Reference proteome</keyword>
<keyword evidence="5" id="KW-0812">Transmembrane</keyword>
<dbReference type="InterPro" id="IPR052232">
    <property type="entry name" value="RLK_Ser/Thr-Kinase"/>
</dbReference>
<dbReference type="EMBL" id="BMAC01001206">
    <property type="protein sequence ID" value="GFQ06321.1"/>
    <property type="molecule type" value="Genomic_DNA"/>
</dbReference>
<dbReference type="GO" id="GO:0016020">
    <property type="term" value="C:membrane"/>
    <property type="evidence" value="ECO:0007669"/>
    <property type="project" value="UniProtKB-SubCell"/>
</dbReference>
<proteinExistence type="predicted"/>
<protein>
    <recommendedName>
        <fullName evidence="2">non-specific serine/threonine protein kinase</fullName>
        <ecNumber evidence="2">2.7.11.1</ecNumber>
    </recommendedName>
</protein>
<keyword evidence="11" id="KW-0675">Receptor</keyword>
<dbReference type="Gene3D" id="3.30.200.20">
    <property type="entry name" value="Phosphorylase Kinase, domain 1"/>
    <property type="match status" value="1"/>
</dbReference>
<dbReference type="InterPro" id="IPR011009">
    <property type="entry name" value="Kinase-like_dom_sf"/>
</dbReference>